<evidence type="ECO:0000256" key="7">
    <source>
        <dbReference type="ARBA" id="ARBA00023159"/>
    </source>
</evidence>
<evidence type="ECO:0000256" key="1">
    <source>
        <dbReference type="ARBA" id="ARBA00004123"/>
    </source>
</evidence>
<protein>
    <submittedName>
        <fullName evidence="11">Uncharacterized protein</fullName>
    </submittedName>
</protein>
<feature type="non-terminal residue" evidence="11">
    <location>
        <position position="1"/>
    </location>
</feature>
<keyword evidence="12" id="KW-1185">Reference proteome</keyword>
<evidence type="ECO:0000256" key="6">
    <source>
        <dbReference type="ARBA" id="ARBA00023125"/>
    </source>
</evidence>
<keyword evidence="7" id="KW-0010">Activator</keyword>
<comment type="caution">
    <text evidence="11">The sequence shown here is derived from an EMBL/GenBank/DDBJ whole genome shotgun (WGS) entry which is preliminary data.</text>
</comment>
<keyword evidence="3" id="KW-1017">Isopeptide bond</keyword>
<proteinExistence type="predicted"/>
<evidence type="ECO:0000256" key="8">
    <source>
        <dbReference type="ARBA" id="ARBA00023163"/>
    </source>
</evidence>
<evidence type="ECO:0000256" key="3">
    <source>
        <dbReference type="ARBA" id="ARBA00022499"/>
    </source>
</evidence>
<reference evidence="11 12" key="1">
    <citation type="submission" date="2021-06" db="EMBL/GenBank/DDBJ databases">
        <authorList>
            <person name="Palmer J.M."/>
        </authorList>
    </citation>
    <scope>NUCLEOTIDE SEQUENCE [LARGE SCALE GENOMIC DNA]</scope>
    <source>
        <strain evidence="11 12">GA_2019</strain>
        <tissue evidence="11">Muscle</tissue>
    </source>
</reference>
<evidence type="ECO:0000313" key="11">
    <source>
        <dbReference type="EMBL" id="MEQ2167441.1"/>
    </source>
</evidence>
<comment type="subcellular location">
    <subcellularLocation>
        <location evidence="1">Nucleus</location>
    </subcellularLocation>
</comment>
<keyword evidence="9" id="KW-0539">Nucleus</keyword>
<dbReference type="Proteomes" id="UP001476798">
    <property type="component" value="Unassembled WGS sequence"/>
</dbReference>
<name>A0ABV0N8S9_9TELE</name>
<evidence type="ECO:0000256" key="4">
    <source>
        <dbReference type="ARBA" id="ARBA00022782"/>
    </source>
</evidence>
<evidence type="ECO:0000256" key="2">
    <source>
        <dbReference type="ARBA" id="ARBA00022473"/>
    </source>
</evidence>
<dbReference type="PANTHER" id="PTHR45789">
    <property type="entry name" value="FI18025P1"/>
    <property type="match status" value="1"/>
</dbReference>
<evidence type="ECO:0000256" key="9">
    <source>
        <dbReference type="ARBA" id="ARBA00023242"/>
    </source>
</evidence>
<keyword evidence="8" id="KW-0804">Transcription</keyword>
<evidence type="ECO:0000256" key="5">
    <source>
        <dbReference type="ARBA" id="ARBA00023015"/>
    </source>
</evidence>
<keyword evidence="2" id="KW-0217">Developmental protein</keyword>
<accession>A0ABV0N8S9</accession>
<dbReference type="PANTHER" id="PTHR45789:SF1">
    <property type="entry name" value="TRANSCRIPTION FACTOR SOX-6"/>
    <property type="match status" value="1"/>
</dbReference>
<keyword evidence="10" id="KW-0175">Coiled coil</keyword>
<evidence type="ECO:0000313" key="12">
    <source>
        <dbReference type="Proteomes" id="UP001476798"/>
    </source>
</evidence>
<keyword evidence="6" id="KW-0238">DNA-binding</keyword>
<evidence type="ECO:0000256" key="10">
    <source>
        <dbReference type="SAM" id="Coils"/>
    </source>
</evidence>
<keyword evidence="4" id="KW-0221">Differentiation</keyword>
<organism evidence="11 12">
    <name type="scientific">Goodea atripinnis</name>
    <dbReference type="NCBI Taxonomy" id="208336"/>
    <lineage>
        <taxon>Eukaryota</taxon>
        <taxon>Metazoa</taxon>
        <taxon>Chordata</taxon>
        <taxon>Craniata</taxon>
        <taxon>Vertebrata</taxon>
        <taxon>Euteleostomi</taxon>
        <taxon>Actinopterygii</taxon>
        <taxon>Neopterygii</taxon>
        <taxon>Teleostei</taxon>
        <taxon>Neoteleostei</taxon>
        <taxon>Acanthomorphata</taxon>
        <taxon>Ovalentaria</taxon>
        <taxon>Atherinomorphae</taxon>
        <taxon>Cyprinodontiformes</taxon>
        <taxon>Goodeidae</taxon>
        <taxon>Goodea</taxon>
    </lineage>
</organism>
<sequence length="324" mass="36162">SSLFSANGFSTQQTLKHKYHLSPGRTVHTVEAQGGQQCIPAVVFRTRGLDRPKSSCMEKLLSKDWKEKMERLNTSELLAEVKGTPEGLAEKEHQLSTMITQLISLREQLLAAHDEQKKLAASQMEKQRQQMELARHQQEQIARQQQQLLQQQHKINLLQQQIQMARPPVFFVEAVIDNCMLACYRLHQVIRIDDTCSKAAEFPRKPLLESVLARTGASAKRSLARYCASARAPSLPQSLLSARVRKSNDLASLSVISMFLCAMPMLGPLSDLCSLSVQQVQGHMPPLMIPIFPHDQRTLAAAAAAQQGFLFPPGMSYKPGMLAN</sequence>
<feature type="coiled-coil region" evidence="10">
    <location>
        <begin position="110"/>
        <end position="161"/>
    </location>
</feature>
<gene>
    <name evidence="11" type="ORF">GOODEAATRI_004250</name>
</gene>
<keyword evidence="5" id="KW-0805">Transcription regulation</keyword>
<dbReference type="EMBL" id="JAHRIO010030163">
    <property type="protein sequence ID" value="MEQ2167441.1"/>
    <property type="molecule type" value="Genomic_DNA"/>
</dbReference>
<dbReference type="InterPro" id="IPR051356">
    <property type="entry name" value="SOX/SOX-like_TF"/>
</dbReference>